<dbReference type="GO" id="GO:0016788">
    <property type="term" value="F:hydrolase activity, acting on ester bonds"/>
    <property type="evidence" value="ECO:0007669"/>
    <property type="project" value="InterPro"/>
</dbReference>
<evidence type="ECO:0000313" key="10">
    <source>
        <dbReference type="EMBL" id="KAK3349711.1"/>
    </source>
</evidence>
<dbReference type="InterPro" id="IPR002110">
    <property type="entry name" value="Ankyrin_rpt"/>
</dbReference>
<dbReference type="InterPro" id="IPR056884">
    <property type="entry name" value="NPHP3-like_N"/>
</dbReference>
<evidence type="ECO:0000256" key="4">
    <source>
        <dbReference type="ARBA" id="ARBA00023043"/>
    </source>
</evidence>
<dbReference type="InterPro" id="IPR027417">
    <property type="entry name" value="P-loop_NTPase"/>
</dbReference>
<keyword evidence="11" id="KW-1185">Reference proteome</keyword>
<dbReference type="GO" id="GO:0005789">
    <property type="term" value="C:endoplasmic reticulum membrane"/>
    <property type="evidence" value="ECO:0007669"/>
    <property type="project" value="UniProtKB-SubCell"/>
</dbReference>
<dbReference type="Gene3D" id="3.40.50.300">
    <property type="entry name" value="P-loop containing nucleotide triphosphate hydrolases"/>
    <property type="match status" value="1"/>
</dbReference>
<dbReference type="PANTHER" id="PTHR24198">
    <property type="entry name" value="ANKYRIN REPEAT AND PROTEIN KINASE DOMAIN-CONTAINING PROTEIN"/>
    <property type="match status" value="1"/>
</dbReference>
<reference evidence="10" key="2">
    <citation type="submission" date="2023-06" db="EMBL/GenBank/DDBJ databases">
        <authorList>
            <consortium name="Lawrence Berkeley National Laboratory"/>
            <person name="Haridas S."/>
            <person name="Hensen N."/>
            <person name="Bonometti L."/>
            <person name="Westerberg I."/>
            <person name="Brannstrom I.O."/>
            <person name="Guillou S."/>
            <person name="Cros-Aarteil S."/>
            <person name="Calhoun S."/>
            <person name="Kuo A."/>
            <person name="Mondo S."/>
            <person name="Pangilinan J."/>
            <person name="Riley R."/>
            <person name="Labutti K."/>
            <person name="Andreopoulos B."/>
            <person name="Lipzen A."/>
            <person name="Chen C."/>
            <person name="Yanf M."/>
            <person name="Daum C."/>
            <person name="Ng V."/>
            <person name="Clum A."/>
            <person name="Steindorff A."/>
            <person name="Ohm R."/>
            <person name="Martin F."/>
            <person name="Silar P."/>
            <person name="Natvig D."/>
            <person name="Lalanne C."/>
            <person name="Gautier V."/>
            <person name="Ament-Velasquez S.L."/>
            <person name="Kruys A."/>
            <person name="Hutchinson M.I."/>
            <person name="Powell A.J."/>
            <person name="Barry K."/>
            <person name="Miller A.N."/>
            <person name="Grigoriev I.V."/>
            <person name="Debuchy R."/>
            <person name="Gladieux P."/>
            <person name="Thoren M.H."/>
            <person name="Johannesson H."/>
        </authorList>
    </citation>
    <scope>NUCLEOTIDE SEQUENCE</scope>
    <source>
        <strain evidence="10">CBS 955.72</strain>
    </source>
</reference>
<dbReference type="InterPro" id="IPR012908">
    <property type="entry name" value="PGAP1-ab_dom-like"/>
</dbReference>
<dbReference type="PANTHER" id="PTHR24198:SF194">
    <property type="entry name" value="INVERSIN-A"/>
    <property type="match status" value="1"/>
</dbReference>
<dbReference type="SUPFAM" id="SSF53474">
    <property type="entry name" value="alpha/beta-Hydrolases"/>
    <property type="match status" value="1"/>
</dbReference>
<feature type="compositionally biased region" description="Acidic residues" evidence="7">
    <location>
        <begin position="1490"/>
        <end position="1504"/>
    </location>
</feature>
<name>A0AAJ0HFM5_9PEZI</name>
<evidence type="ECO:0000313" key="11">
    <source>
        <dbReference type="Proteomes" id="UP001275084"/>
    </source>
</evidence>
<comment type="function">
    <text evidence="1 6">Involved in inositol deacylation of GPI-anchored proteins which plays important roles in the quality control and ER-associated degradation of GPI-anchored proteins.</text>
</comment>
<feature type="compositionally biased region" description="Acidic residues" evidence="7">
    <location>
        <begin position="811"/>
        <end position="827"/>
    </location>
</feature>
<keyword evidence="4 5" id="KW-0040">ANK repeat</keyword>
<feature type="compositionally biased region" description="Polar residues" evidence="7">
    <location>
        <begin position="1514"/>
        <end position="1523"/>
    </location>
</feature>
<protein>
    <recommendedName>
        <fullName evidence="2 6">GPI inositol-deacylase</fullName>
        <ecNumber evidence="6">3.1.-.-</ecNumber>
    </recommendedName>
</protein>
<feature type="repeat" description="ANK" evidence="5">
    <location>
        <begin position="941"/>
        <end position="974"/>
    </location>
</feature>
<evidence type="ECO:0000256" key="3">
    <source>
        <dbReference type="ARBA" id="ARBA00022737"/>
    </source>
</evidence>
<keyword evidence="6" id="KW-0378">Hydrolase</keyword>
<feature type="repeat" description="ANK" evidence="5">
    <location>
        <begin position="1242"/>
        <end position="1270"/>
    </location>
</feature>
<dbReference type="SMART" id="SM00248">
    <property type="entry name" value="ANK"/>
    <property type="match status" value="13"/>
</dbReference>
<dbReference type="PROSITE" id="PS50297">
    <property type="entry name" value="ANK_REP_REGION"/>
    <property type="match status" value="5"/>
</dbReference>
<dbReference type="Gene3D" id="3.40.50.1820">
    <property type="entry name" value="alpha/beta hydrolase"/>
    <property type="match status" value="1"/>
</dbReference>
<feature type="domain" description="GPI inositol-deacylase PGAP1-like alpha/beta" evidence="8">
    <location>
        <begin position="94"/>
        <end position="165"/>
    </location>
</feature>
<organism evidence="10 11">
    <name type="scientific">Lasiosphaeria hispida</name>
    <dbReference type="NCBI Taxonomy" id="260671"/>
    <lineage>
        <taxon>Eukaryota</taxon>
        <taxon>Fungi</taxon>
        <taxon>Dikarya</taxon>
        <taxon>Ascomycota</taxon>
        <taxon>Pezizomycotina</taxon>
        <taxon>Sordariomycetes</taxon>
        <taxon>Sordariomycetidae</taxon>
        <taxon>Sordariales</taxon>
        <taxon>Lasiosphaeriaceae</taxon>
        <taxon>Lasiosphaeria</taxon>
    </lineage>
</organism>
<keyword evidence="6" id="KW-0653">Protein transport</keyword>
<keyword evidence="3" id="KW-0677">Repeat</keyword>
<dbReference type="InterPro" id="IPR036770">
    <property type="entry name" value="Ankyrin_rpt-contain_sf"/>
</dbReference>
<evidence type="ECO:0000256" key="7">
    <source>
        <dbReference type="SAM" id="MobiDB-lite"/>
    </source>
</evidence>
<feature type="compositionally biased region" description="Polar residues" evidence="7">
    <location>
        <begin position="780"/>
        <end position="789"/>
    </location>
</feature>
<feature type="region of interest" description="Disordered" evidence="7">
    <location>
        <begin position="806"/>
        <end position="844"/>
    </location>
</feature>
<reference evidence="10" key="1">
    <citation type="journal article" date="2023" name="Mol. Phylogenet. Evol.">
        <title>Genome-scale phylogeny and comparative genomics of the fungal order Sordariales.</title>
        <authorList>
            <person name="Hensen N."/>
            <person name="Bonometti L."/>
            <person name="Westerberg I."/>
            <person name="Brannstrom I.O."/>
            <person name="Guillou S."/>
            <person name="Cros-Aarteil S."/>
            <person name="Calhoun S."/>
            <person name="Haridas S."/>
            <person name="Kuo A."/>
            <person name="Mondo S."/>
            <person name="Pangilinan J."/>
            <person name="Riley R."/>
            <person name="LaButti K."/>
            <person name="Andreopoulos B."/>
            <person name="Lipzen A."/>
            <person name="Chen C."/>
            <person name="Yan M."/>
            <person name="Daum C."/>
            <person name="Ng V."/>
            <person name="Clum A."/>
            <person name="Steindorff A."/>
            <person name="Ohm R.A."/>
            <person name="Martin F."/>
            <person name="Silar P."/>
            <person name="Natvig D.O."/>
            <person name="Lalanne C."/>
            <person name="Gautier V."/>
            <person name="Ament-Velasquez S.L."/>
            <person name="Kruys A."/>
            <person name="Hutchinson M.I."/>
            <person name="Powell A.J."/>
            <person name="Barry K."/>
            <person name="Miller A.N."/>
            <person name="Grigoriev I.V."/>
            <person name="Debuchy R."/>
            <person name="Gladieux P."/>
            <person name="Hiltunen Thoren M."/>
            <person name="Johannesson H."/>
        </authorList>
    </citation>
    <scope>NUCLEOTIDE SEQUENCE</scope>
    <source>
        <strain evidence="10">CBS 955.72</strain>
    </source>
</reference>
<proteinExistence type="inferred from homology"/>
<evidence type="ECO:0000256" key="1">
    <source>
        <dbReference type="ARBA" id="ARBA00003496"/>
    </source>
</evidence>
<keyword evidence="6" id="KW-0813">Transport</keyword>
<keyword evidence="6" id="KW-0256">Endoplasmic reticulum</keyword>
<evidence type="ECO:0000256" key="6">
    <source>
        <dbReference type="RuleBase" id="RU365011"/>
    </source>
</evidence>
<feature type="region of interest" description="Disordered" evidence="7">
    <location>
        <begin position="780"/>
        <end position="799"/>
    </location>
</feature>
<feature type="region of interest" description="Disordered" evidence="7">
    <location>
        <begin position="1464"/>
        <end position="1523"/>
    </location>
</feature>
<feature type="repeat" description="ANK" evidence="5">
    <location>
        <begin position="1339"/>
        <end position="1371"/>
    </location>
</feature>
<accession>A0AAJ0HFM5</accession>
<dbReference type="Pfam" id="PF12796">
    <property type="entry name" value="Ank_2"/>
    <property type="match status" value="3"/>
</dbReference>
<evidence type="ECO:0000259" key="9">
    <source>
        <dbReference type="Pfam" id="PF24883"/>
    </source>
</evidence>
<comment type="similarity">
    <text evidence="6">Belongs to the GPI inositol-deacylase family.</text>
</comment>
<dbReference type="Pfam" id="PF24883">
    <property type="entry name" value="NPHP3_N"/>
    <property type="match status" value="1"/>
</dbReference>
<keyword evidence="6" id="KW-0472">Membrane</keyword>
<feature type="domain" description="Nephrocystin 3-like N-terminal" evidence="9">
    <location>
        <begin position="343"/>
        <end position="517"/>
    </location>
</feature>
<evidence type="ECO:0000259" key="8">
    <source>
        <dbReference type="Pfam" id="PF07819"/>
    </source>
</evidence>
<gene>
    <name evidence="10" type="ORF">B0T25DRAFT_548767</name>
</gene>
<evidence type="ECO:0000256" key="2">
    <source>
        <dbReference type="ARBA" id="ARBA00015856"/>
    </source>
</evidence>
<feature type="repeat" description="ANK" evidence="5">
    <location>
        <begin position="977"/>
        <end position="1009"/>
    </location>
</feature>
<dbReference type="InterPro" id="IPR029058">
    <property type="entry name" value="AB_hydrolase_fold"/>
</dbReference>
<dbReference type="Gene3D" id="1.25.40.20">
    <property type="entry name" value="Ankyrin repeat-containing domain"/>
    <property type="match status" value="3"/>
</dbReference>
<comment type="subcellular location">
    <subcellularLocation>
        <location evidence="6">Endoplasmic reticulum membrane</location>
    </subcellularLocation>
</comment>
<dbReference type="PROSITE" id="PS50088">
    <property type="entry name" value="ANK_REPEAT"/>
    <property type="match status" value="6"/>
</dbReference>
<dbReference type="SUPFAM" id="SSF52540">
    <property type="entry name" value="P-loop containing nucleoside triphosphate hydrolases"/>
    <property type="match status" value="1"/>
</dbReference>
<dbReference type="EMBL" id="JAUIQD010000005">
    <property type="protein sequence ID" value="KAK3349711.1"/>
    <property type="molecule type" value="Genomic_DNA"/>
</dbReference>
<evidence type="ECO:0000256" key="5">
    <source>
        <dbReference type="PROSITE-ProRule" id="PRU00023"/>
    </source>
</evidence>
<comment type="caution">
    <text evidence="10">The sequence shown here is derived from an EMBL/GenBank/DDBJ whole genome shotgun (WGS) entry which is preliminary data.</text>
</comment>
<feature type="repeat" description="ANK" evidence="5">
    <location>
        <begin position="1273"/>
        <end position="1305"/>
    </location>
</feature>
<dbReference type="GO" id="GO:0015031">
    <property type="term" value="P:protein transport"/>
    <property type="evidence" value="ECO:0007669"/>
    <property type="project" value="UniProtKB-KW"/>
</dbReference>
<sequence>MATKQINEAVDIVIDPPDATVDIVAIPGLGANPAKSWMWDEKDEKSFNWLKDKDGLQKDFPKARILLYHYASAYRGAFKIKQYMTNIAKVMLDALYLRREKCPRRPIVLIGHSMGGLVAAKVLLVAEQRRDTYPDMYESIVGVLTFGTPFDGAPVADIASEWAKVNESRGTAIDSKLLDLLKPGNEGLRELKHEFARSVGKLGQKVEVHCFYEELQTHWEDVINKLTSTDFPVTSLSKLKLDEYRNFVSRESATITGAEETGLARTHRNLVRFESFKDAQYQLVRAPLKRIVHSAPLHAKARFNYTRQSSIDRSTLTAVINALDGADVQRKFRCLSQRHASDSWILNELEYKDWLENERDKDDYLWIHGPEGKGKTTAVTAVIKKIESNISKDELNHADRFPTLLAYFFCDQAPDYCTAEDVVKSLLRQLCQQQDVLATYAKQFISKPVADGSPVKSDNSNNSTVLGIENLWQSLRDMLTESSIGTVYFVICNLHELPEEEDSTKKLLSFLQTAIEESFATSSSESPQSMKRVRTKWLFATRDRLSIRQVLGSSPAVRGIDLNDEKYGDKVKLELQRHAWNMVDGLQKQKGYNKAIAYFAGSVIGNRAESTKWIDVAIVQLASLPAKANDIRVRKMLERVPQDFGTLLDHAWRGILQPTDDGMDTIKELLRALVLTYEDPTESELLVLAGLPSDDAESKEELRKMIVKCKPLLILHKSGDEAQISFVNADVKKHLHQNSNKLLDLPEDSLKLQHGILALRCFSYIMESLAKALQSSEVSPASGQLEQQQPAPPKSVVGTIAGDFNANGSDYESEEEDIEFHDDESGSGDDGGLGPASQESANQAPAPILPYATKYWLRHASEATLDIAERLSLEKAFWESGSKIRYMWLTEFQRLTSTFDGLNADESLKALHIAASLGFPHLVESLIKAGYDKEVNEYDSLVNTPLHLAAYLGKTEIIEQLLLIEGVKINDAGEEGTASTPLAMAASNGKTAAMAKLISHGADINAIATSIGPVVNGAISSGNYDAAKMLIQKGAKLNYPIAEDGNMPWLPPLAVAALFSDLTMFDTILEAGAEGLSSEEYEKGLIFASQSGRVEIVARLLQVPYSLSTISFQTGLEVALMEENWDVIRLLLRSSKGMDCKNTFIAAAAAVESLEDLLAAIWEHTEGTIDQETLDDCLYVATDNEKESTVKMLLKLGAGPDSGGEELEFGNALTAAANDGIVAIVQALLDAGATVTSPSGWALQAAAEQGHLPVVQQLLDHHADVNHFSSRHAAGTALQAACDYGHEEVVKLLLSAGADPNLGGGVNERPIIAATMQLEVLPHLLAAPGIELNVVGGPGRSSPLHYAAALLPVEAVATLVEAGADVNLVDLDGDTPLMAAAGAGDDKCVSLLLGRGADIMTVSPHYGTALEAAVTGGDSKSIQLLVNRSLVVLRDLKMCADRGDASALGIIARERQGRSQCMAAEAARMDEEDEETELEKGLGDLNLGGDSDDDGDDDGGDGSDGEGSAKGDTASETGFSAAE</sequence>
<feature type="repeat" description="ANK" evidence="5">
    <location>
        <begin position="1372"/>
        <end position="1404"/>
    </location>
</feature>
<dbReference type="SUPFAM" id="SSF48403">
    <property type="entry name" value="Ankyrin repeat"/>
    <property type="match status" value="2"/>
</dbReference>
<dbReference type="EC" id="3.1.-.-" evidence="6"/>
<dbReference type="Pfam" id="PF07819">
    <property type="entry name" value="PGAP1"/>
    <property type="match status" value="1"/>
</dbReference>
<dbReference type="Proteomes" id="UP001275084">
    <property type="component" value="Unassembled WGS sequence"/>
</dbReference>
<dbReference type="PRINTS" id="PR01415">
    <property type="entry name" value="ANKYRIN"/>
</dbReference>